<proteinExistence type="predicted"/>
<feature type="chain" id="PRO_5045970854" evidence="2">
    <location>
        <begin position="24"/>
        <end position="203"/>
    </location>
</feature>
<reference evidence="3 4" key="1">
    <citation type="submission" date="2023-11" db="EMBL/GenBank/DDBJ databases">
        <authorList>
            <person name="Val-Calvo J."/>
            <person name="Scortti M."/>
            <person name="Vazquez-Boland J."/>
        </authorList>
    </citation>
    <scope>NUCLEOTIDE SEQUENCE [LARGE SCALE GENOMIC DNA]</scope>
    <source>
        <strain evidence="3 4">PAM 2766</strain>
    </source>
</reference>
<feature type="region of interest" description="Disordered" evidence="1">
    <location>
        <begin position="29"/>
        <end position="62"/>
    </location>
</feature>
<evidence type="ECO:0000256" key="2">
    <source>
        <dbReference type="SAM" id="SignalP"/>
    </source>
</evidence>
<organism evidence="3 4">
    <name type="scientific">Rhodococcus parequi</name>
    <dbReference type="NCBI Taxonomy" id="3137122"/>
    <lineage>
        <taxon>Bacteria</taxon>
        <taxon>Bacillati</taxon>
        <taxon>Actinomycetota</taxon>
        <taxon>Actinomycetes</taxon>
        <taxon>Mycobacteriales</taxon>
        <taxon>Nocardiaceae</taxon>
        <taxon>Rhodococcus</taxon>
    </lineage>
</organism>
<keyword evidence="4" id="KW-1185">Reference proteome</keyword>
<gene>
    <name evidence="3" type="ORF">ABEU20_004680</name>
</gene>
<keyword evidence="2" id="KW-0732">Signal</keyword>
<dbReference type="PROSITE" id="PS51257">
    <property type="entry name" value="PROKAR_LIPOPROTEIN"/>
    <property type="match status" value="1"/>
</dbReference>
<dbReference type="EMBL" id="JBDLNV010000008">
    <property type="protein sequence ID" value="MFM1726056.1"/>
    <property type="molecule type" value="Genomic_DNA"/>
</dbReference>
<sequence length="203" mass="20621">MRRVTLPCLGVGAALTAVLALTACGGSPDTPAATEATTTIAPPATTTTSVPTPTTTTADPTPVTTVPTTTAAATTTLTDVQFQRNESYFFSSPDGSFTCGILRLPGRTEAGCEGVTTPVPPRPDDCMVSWGNGIRVENTGRGAFMCSGGQVYTSGAGTEPVLAPGTPLAELGYTCETTVSSVTCTNDETGHGFTVAPDSNETF</sequence>
<feature type="signal peptide" evidence="2">
    <location>
        <begin position="1"/>
        <end position="23"/>
    </location>
</feature>
<dbReference type="RefSeq" id="WP_420166505.1">
    <property type="nucleotide sequence ID" value="NZ_JBDLNV010000008.1"/>
</dbReference>
<protein>
    <submittedName>
        <fullName evidence="3">DUF6636 domain-containing protein</fullName>
    </submittedName>
</protein>
<dbReference type="Pfam" id="PF20341">
    <property type="entry name" value="DUF6636"/>
    <property type="match status" value="1"/>
</dbReference>
<dbReference type="Proteomes" id="UP001629745">
    <property type="component" value="Unassembled WGS sequence"/>
</dbReference>
<accession>A0ABW9FN24</accession>
<name>A0ABW9FN24_9NOCA</name>
<evidence type="ECO:0000313" key="4">
    <source>
        <dbReference type="Proteomes" id="UP001629745"/>
    </source>
</evidence>
<dbReference type="InterPro" id="IPR046576">
    <property type="entry name" value="DUF6636"/>
</dbReference>
<evidence type="ECO:0000256" key="1">
    <source>
        <dbReference type="SAM" id="MobiDB-lite"/>
    </source>
</evidence>
<evidence type="ECO:0000313" key="3">
    <source>
        <dbReference type="EMBL" id="MFM1726056.1"/>
    </source>
</evidence>
<comment type="caution">
    <text evidence="3">The sequence shown here is derived from an EMBL/GenBank/DDBJ whole genome shotgun (WGS) entry which is preliminary data.</text>
</comment>